<dbReference type="Proteomes" id="UP000317835">
    <property type="component" value="Plasmid pElP_3"/>
</dbReference>
<evidence type="ECO:0000256" key="1">
    <source>
        <dbReference type="SAM" id="MobiDB-lite"/>
    </source>
</evidence>
<feature type="region of interest" description="Disordered" evidence="1">
    <location>
        <begin position="222"/>
        <end position="250"/>
    </location>
</feature>
<evidence type="ECO:0000313" key="3">
    <source>
        <dbReference type="Proteomes" id="UP000317835"/>
    </source>
</evidence>
<feature type="compositionally biased region" description="Basic and acidic residues" evidence="1">
    <location>
        <begin position="134"/>
        <end position="145"/>
    </location>
</feature>
<reference evidence="2 3" key="1">
    <citation type="submission" date="2019-02" db="EMBL/GenBank/DDBJ databases">
        <title>Deep-cultivation of Planctomycetes and their phenomic and genomic characterization uncovers novel biology.</title>
        <authorList>
            <person name="Wiegand S."/>
            <person name="Jogler M."/>
            <person name="Boedeker C."/>
            <person name="Pinto D."/>
            <person name="Vollmers J."/>
            <person name="Rivas-Marin E."/>
            <person name="Kohn T."/>
            <person name="Peeters S.H."/>
            <person name="Heuer A."/>
            <person name="Rast P."/>
            <person name="Oberbeckmann S."/>
            <person name="Bunk B."/>
            <person name="Jeske O."/>
            <person name="Meyerdierks A."/>
            <person name="Storesund J.E."/>
            <person name="Kallscheuer N."/>
            <person name="Luecker S."/>
            <person name="Lage O.M."/>
            <person name="Pohl T."/>
            <person name="Merkel B.J."/>
            <person name="Hornburger P."/>
            <person name="Mueller R.-W."/>
            <person name="Bruemmer F."/>
            <person name="Labrenz M."/>
            <person name="Spormann A.M."/>
            <person name="Op den Camp H."/>
            <person name="Overmann J."/>
            <person name="Amann R."/>
            <person name="Jetten M.S.M."/>
            <person name="Mascher T."/>
            <person name="Medema M.H."/>
            <person name="Devos D.P."/>
            <person name="Kaster A.-K."/>
            <person name="Ovreas L."/>
            <person name="Rohde M."/>
            <person name="Galperin M.Y."/>
            <person name="Jogler C."/>
        </authorList>
    </citation>
    <scope>NUCLEOTIDE SEQUENCE [LARGE SCALE GENOMIC DNA]</scope>
    <source>
        <strain evidence="2 3">ElP</strain>
        <plasmid evidence="3">pelp_3</plasmid>
    </source>
</reference>
<proteinExistence type="predicted"/>
<keyword evidence="2" id="KW-0614">Plasmid</keyword>
<dbReference type="RefSeq" id="WP_145279747.1">
    <property type="nucleotide sequence ID" value="NZ_CP036429.1"/>
</dbReference>
<dbReference type="InterPro" id="IPR036388">
    <property type="entry name" value="WH-like_DNA-bd_sf"/>
</dbReference>
<geneLocation type="plasmid" evidence="3">
    <name>pelp_3</name>
</geneLocation>
<organism evidence="2 3">
    <name type="scientific">Tautonia plasticadhaerens</name>
    <dbReference type="NCBI Taxonomy" id="2527974"/>
    <lineage>
        <taxon>Bacteria</taxon>
        <taxon>Pseudomonadati</taxon>
        <taxon>Planctomycetota</taxon>
        <taxon>Planctomycetia</taxon>
        <taxon>Isosphaerales</taxon>
        <taxon>Isosphaeraceae</taxon>
        <taxon>Tautonia</taxon>
    </lineage>
</organism>
<keyword evidence="3" id="KW-1185">Reference proteome</keyword>
<sequence>MNDADVLPPFGPLPEDLSSLGLPAGALLLLEKFRFFYCRSRRFCWPSDEELSRRTGLSIHQVRRGLRCLGQAGLIRRQRTTRRLENSRVLRRRFIDLLFVEPGAGAQPDRAPAPNGRVHRRAPARTQEVVVVEGRENFERPDPDRRGRRRPEPTPMTTAAGTRSPALAATALEALEASGEGRYATSVPVRARPAPVSDAVRAAGRPGEAMARAFARLGVEMPTPTPSMPPPSTLEPPQVPTASPASARSRPVLTTEALEALAAGGDPVLVGELARRKAARARREAAGATRPPATTAELLGRIREDPSYVSQAAQALASELGDERSWRGLHAICRRAFEGRVEPEALVYALGKAKGPKVQKPGAIFTLEVGRWRGP</sequence>
<protein>
    <recommendedName>
        <fullName evidence="4">Helix-turn-helix domain-containing protein</fullName>
    </recommendedName>
</protein>
<feature type="region of interest" description="Disordered" evidence="1">
    <location>
        <begin position="134"/>
        <end position="166"/>
    </location>
</feature>
<gene>
    <name evidence="2" type="ORF">ElP_75380</name>
</gene>
<evidence type="ECO:0000313" key="2">
    <source>
        <dbReference type="EMBL" id="QDV39567.1"/>
    </source>
</evidence>
<dbReference type="AlphaFoldDB" id="A0A518HFE5"/>
<dbReference type="KEGG" id="tpla:ElP_75380"/>
<feature type="compositionally biased region" description="Pro residues" evidence="1">
    <location>
        <begin position="223"/>
        <end position="239"/>
    </location>
</feature>
<name>A0A518HFE5_9BACT</name>
<evidence type="ECO:0008006" key="4">
    <source>
        <dbReference type="Google" id="ProtNLM"/>
    </source>
</evidence>
<dbReference type="EMBL" id="CP036429">
    <property type="protein sequence ID" value="QDV39567.1"/>
    <property type="molecule type" value="Genomic_DNA"/>
</dbReference>
<accession>A0A518HFE5</accession>
<dbReference type="Gene3D" id="1.10.10.10">
    <property type="entry name" value="Winged helix-like DNA-binding domain superfamily/Winged helix DNA-binding domain"/>
    <property type="match status" value="1"/>
</dbReference>